<feature type="domain" description="PDZ" evidence="5">
    <location>
        <begin position="311"/>
        <end position="402"/>
    </location>
</feature>
<dbReference type="PANTHER" id="PTHR43343">
    <property type="entry name" value="PEPTIDASE S12"/>
    <property type="match status" value="1"/>
</dbReference>
<evidence type="ECO:0000256" key="3">
    <source>
        <dbReference type="SAM" id="MobiDB-lite"/>
    </source>
</evidence>
<evidence type="ECO:0000256" key="2">
    <source>
        <dbReference type="ARBA" id="ARBA00022801"/>
    </source>
</evidence>
<keyword evidence="1 6" id="KW-0645">Protease</keyword>
<evidence type="ECO:0000259" key="5">
    <source>
        <dbReference type="PROSITE" id="PS50106"/>
    </source>
</evidence>
<dbReference type="EC" id="3.4.21.-" evidence="6"/>
<organism evidence="6 7">
    <name type="scientific">Angustibacter luteus</name>
    <dbReference type="NCBI Taxonomy" id="658456"/>
    <lineage>
        <taxon>Bacteria</taxon>
        <taxon>Bacillati</taxon>
        <taxon>Actinomycetota</taxon>
        <taxon>Actinomycetes</taxon>
        <taxon>Kineosporiales</taxon>
        <taxon>Kineosporiaceae</taxon>
    </lineage>
</organism>
<dbReference type="Pfam" id="PF13365">
    <property type="entry name" value="Trypsin_2"/>
    <property type="match status" value="1"/>
</dbReference>
<dbReference type="InterPro" id="IPR001478">
    <property type="entry name" value="PDZ"/>
</dbReference>
<evidence type="ECO:0000256" key="1">
    <source>
        <dbReference type="ARBA" id="ARBA00022670"/>
    </source>
</evidence>
<dbReference type="GO" id="GO:0008233">
    <property type="term" value="F:peptidase activity"/>
    <property type="evidence" value="ECO:0007669"/>
    <property type="project" value="UniProtKB-KW"/>
</dbReference>
<evidence type="ECO:0000313" key="6">
    <source>
        <dbReference type="EMBL" id="MFC6006849.1"/>
    </source>
</evidence>
<dbReference type="PRINTS" id="PR00834">
    <property type="entry name" value="PROTEASES2C"/>
</dbReference>
<feature type="region of interest" description="Disordered" evidence="3">
    <location>
        <begin position="103"/>
        <end position="125"/>
    </location>
</feature>
<feature type="compositionally biased region" description="Basic residues" evidence="3">
    <location>
        <begin position="24"/>
        <end position="33"/>
    </location>
</feature>
<proteinExistence type="predicted"/>
<feature type="transmembrane region" description="Helical" evidence="4">
    <location>
        <begin position="37"/>
        <end position="58"/>
    </location>
</feature>
<dbReference type="InterPro" id="IPR036034">
    <property type="entry name" value="PDZ_sf"/>
</dbReference>
<dbReference type="SUPFAM" id="SSF50494">
    <property type="entry name" value="Trypsin-like serine proteases"/>
    <property type="match status" value="1"/>
</dbReference>
<dbReference type="RefSeq" id="WP_345718320.1">
    <property type="nucleotide sequence ID" value="NZ_BAABFP010000008.1"/>
</dbReference>
<dbReference type="SUPFAM" id="SSF50156">
    <property type="entry name" value="PDZ domain-like"/>
    <property type="match status" value="1"/>
</dbReference>
<dbReference type="Proteomes" id="UP001596189">
    <property type="component" value="Unassembled WGS sequence"/>
</dbReference>
<dbReference type="PROSITE" id="PS50106">
    <property type="entry name" value="PDZ"/>
    <property type="match status" value="1"/>
</dbReference>
<keyword evidence="4" id="KW-0472">Membrane</keyword>
<protein>
    <submittedName>
        <fullName evidence="6">S1C family serine protease</fullName>
        <ecNumber evidence="6">3.4.21.-</ecNumber>
    </submittedName>
</protein>
<dbReference type="SMART" id="SM00228">
    <property type="entry name" value="PDZ"/>
    <property type="match status" value="1"/>
</dbReference>
<accession>A0ABW1JDD8</accession>
<keyword evidence="4" id="KW-0812">Transmembrane</keyword>
<dbReference type="Gene3D" id="2.30.42.10">
    <property type="match status" value="1"/>
</dbReference>
<dbReference type="InterPro" id="IPR009003">
    <property type="entry name" value="Peptidase_S1_PA"/>
</dbReference>
<gene>
    <name evidence="6" type="ORF">ACFQDO_06860</name>
</gene>
<keyword evidence="4" id="KW-1133">Transmembrane helix</keyword>
<dbReference type="InterPro" id="IPR051201">
    <property type="entry name" value="Chloro_Bact_Ser_Proteases"/>
</dbReference>
<keyword evidence="2 6" id="KW-0378">Hydrolase</keyword>
<dbReference type="InterPro" id="IPR001940">
    <property type="entry name" value="Peptidase_S1C"/>
</dbReference>
<evidence type="ECO:0000256" key="4">
    <source>
        <dbReference type="SAM" id="Phobius"/>
    </source>
</evidence>
<dbReference type="EMBL" id="JBHSRD010000003">
    <property type="protein sequence ID" value="MFC6006849.1"/>
    <property type="molecule type" value="Genomic_DNA"/>
</dbReference>
<comment type="caution">
    <text evidence="6">The sequence shown here is derived from an EMBL/GenBank/DDBJ whole genome shotgun (WGS) entry which is preliminary data.</text>
</comment>
<feature type="region of interest" description="Disordered" evidence="3">
    <location>
        <begin position="1"/>
        <end position="33"/>
    </location>
</feature>
<reference evidence="7" key="1">
    <citation type="journal article" date="2019" name="Int. J. Syst. Evol. Microbiol.">
        <title>The Global Catalogue of Microorganisms (GCM) 10K type strain sequencing project: providing services to taxonomists for standard genome sequencing and annotation.</title>
        <authorList>
            <consortium name="The Broad Institute Genomics Platform"/>
            <consortium name="The Broad Institute Genome Sequencing Center for Infectious Disease"/>
            <person name="Wu L."/>
            <person name="Ma J."/>
        </authorList>
    </citation>
    <scope>NUCLEOTIDE SEQUENCE [LARGE SCALE GENOMIC DNA]</scope>
    <source>
        <strain evidence="7">KACC 14249</strain>
    </source>
</reference>
<dbReference type="Pfam" id="PF13180">
    <property type="entry name" value="PDZ_2"/>
    <property type="match status" value="1"/>
</dbReference>
<keyword evidence="7" id="KW-1185">Reference proteome</keyword>
<dbReference type="PANTHER" id="PTHR43343:SF3">
    <property type="entry name" value="PROTEASE DO-LIKE 8, CHLOROPLASTIC"/>
    <property type="match status" value="1"/>
</dbReference>
<dbReference type="GO" id="GO:0006508">
    <property type="term" value="P:proteolysis"/>
    <property type="evidence" value="ECO:0007669"/>
    <property type="project" value="UniProtKB-KW"/>
</dbReference>
<sequence length="418" mass="41067">MDTTQAPHSGRQDRGTAFGPAPRAAHRCRSTRRSSRTAAGIALALGLVATGGVAHAAGVGTATAPRSQTVTTADWSWGDQGYGDQGYGDQGYGDQGYGSYGDLWNGSGTTQQQDTTGGTDTTDASDAASVGLVEITSTLTNGTAAGTGIVLSSDGTIVTNHHVVAGATAIKVTVVSTGQTYTAHYVGADPVKDVAVLKLVGAQGLQTASLDSSGVQSGDDVTAVGDANGDGGSLTAAAGTVTALDQSITVSDEDGTPHQLTGLIEVNADVIPGDSGGALLGSDGKVVGMNVAASSGTSDIRGYVIPLSTVLTAVQAITSGDDTGSVELGYPAYLGIGLGTDDSSATVAGVLDGTPAAGAGLQAGDVITAIDGTSVGSSAELRSALATHQPGDQVRVTWTTSDGQQQSATVTLGEGPIA</sequence>
<dbReference type="Gene3D" id="2.40.10.120">
    <property type="match status" value="1"/>
</dbReference>
<evidence type="ECO:0000313" key="7">
    <source>
        <dbReference type="Proteomes" id="UP001596189"/>
    </source>
</evidence>
<name>A0ABW1JDD8_9ACTN</name>